<proteinExistence type="predicted"/>
<evidence type="ECO:0000313" key="3">
    <source>
        <dbReference type="Proteomes" id="UP000287166"/>
    </source>
</evidence>
<reference evidence="2 3" key="1">
    <citation type="journal article" date="2018" name="Sci. Rep.">
        <title>Genome sequence of the cauliflower mushroom Sparassis crispa (Hanabiratake) and its association with beneficial usage.</title>
        <authorList>
            <person name="Kiyama R."/>
            <person name="Furutani Y."/>
            <person name="Kawaguchi K."/>
            <person name="Nakanishi T."/>
        </authorList>
    </citation>
    <scope>NUCLEOTIDE SEQUENCE [LARGE SCALE GENOMIC DNA]</scope>
</reference>
<organism evidence="2 3">
    <name type="scientific">Sparassis crispa</name>
    <dbReference type="NCBI Taxonomy" id="139825"/>
    <lineage>
        <taxon>Eukaryota</taxon>
        <taxon>Fungi</taxon>
        <taxon>Dikarya</taxon>
        <taxon>Basidiomycota</taxon>
        <taxon>Agaricomycotina</taxon>
        <taxon>Agaricomycetes</taxon>
        <taxon>Polyporales</taxon>
        <taxon>Sparassidaceae</taxon>
        <taxon>Sparassis</taxon>
    </lineage>
</organism>
<dbReference type="RefSeq" id="XP_027609712.1">
    <property type="nucleotide sequence ID" value="XM_027753911.1"/>
</dbReference>
<feature type="compositionally biased region" description="Basic and acidic residues" evidence="1">
    <location>
        <begin position="1"/>
        <end position="11"/>
    </location>
</feature>
<name>A0A401G9H6_9APHY</name>
<dbReference type="Proteomes" id="UP000287166">
    <property type="component" value="Unassembled WGS sequence"/>
</dbReference>
<accession>A0A401G9H6</accession>
<sequence>MHLFAEVEERGPAASLSLRAPRCNSGALHPPSRSQRPLAGPPPLSAPFLDPLPISLDARRPIAANDAPVSSHRPLR</sequence>
<comment type="caution">
    <text evidence="2">The sequence shown here is derived from an EMBL/GenBank/DDBJ whole genome shotgun (WGS) entry which is preliminary data.</text>
</comment>
<gene>
    <name evidence="2" type="ORF">SCP_0116920</name>
</gene>
<evidence type="ECO:0000256" key="1">
    <source>
        <dbReference type="SAM" id="MobiDB-lite"/>
    </source>
</evidence>
<keyword evidence="3" id="KW-1185">Reference proteome</keyword>
<dbReference type="GeneID" id="38775716"/>
<dbReference type="InParanoid" id="A0A401G9H6"/>
<protein>
    <submittedName>
        <fullName evidence="2">Uncharacterized protein</fullName>
    </submittedName>
</protein>
<feature type="region of interest" description="Disordered" evidence="1">
    <location>
        <begin position="1"/>
        <end position="52"/>
    </location>
</feature>
<dbReference type="AlphaFoldDB" id="A0A401G9H6"/>
<evidence type="ECO:0000313" key="2">
    <source>
        <dbReference type="EMBL" id="GBE78799.1"/>
    </source>
</evidence>
<dbReference type="EMBL" id="BFAD01000001">
    <property type="protein sequence ID" value="GBE78799.1"/>
    <property type="molecule type" value="Genomic_DNA"/>
</dbReference>